<gene>
    <name evidence="3" type="ORF">C1O36_11195</name>
    <name evidence="4" type="ORF">NCTC12218_00644</name>
</gene>
<keyword evidence="6" id="KW-1185">Reference proteome</keyword>
<evidence type="ECO:0000313" key="5">
    <source>
        <dbReference type="Proteomes" id="UP000264146"/>
    </source>
</evidence>
<feature type="transmembrane region" description="Helical" evidence="1">
    <location>
        <begin position="85"/>
        <end position="104"/>
    </location>
</feature>
<evidence type="ECO:0000256" key="1">
    <source>
        <dbReference type="SAM" id="Phobius"/>
    </source>
</evidence>
<dbReference type="GeneID" id="93789373"/>
<feature type="transmembrane region" description="Helical" evidence="1">
    <location>
        <begin position="30"/>
        <end position="49"/>
    </location>
</feature>
<keyword evidence="1" id="KW-1133">Transmembrane helix</keyword>
<dbReference type="KEGG" id="sscz:RN70_03205"/>
<keyword evidence="1" id="KW-0812">Transmembrane</keyword>
<evidence type="ECO:0000313" key="3">
    <source>
        <dbReference type="EMBL" id="NHA35026.1"/>
    </source>
</evidence>
<dbReference type="OrthoDB" id="2414487at2"/>
<dbReference type="InterPro" id="IPR053572">
    <property type="entry name" value="MspA"/>
</dbReference>
<dbReference type="EMBL" id="UHEF01000001">
    <property type="protein sequence ID" value="SUM87471.1"/>
    <property type="molecule type" value="Genomic_DNA"/>
</dbReference>
<dbReference type="KEGG" id="ssch:LH95_02930"/>
<accession>A0A0K0ZZ28</accession>
<organism evidence="4">
    <name type="scientific">Staphylococcus schleiferi</name>
    <dbReference type="NCBI Taxonomy" id="1295"/>
    <lineage>
        <taxon>Bacteria</taxon>
        <taxon>Bacillati</taxon>
        <taxon>Bacillota</taxon>
        <taxon>Bacilli</taxon>
        <taxon>Bacillales</taxon>
        <taxon>Staphylococcaceae</taxon>
        <taxon>Staphylococcus</taxon>
    </lineage>
</organism>
<feature type="transmembrane region" description="Helical" evidence="1">
    <location>
        <begin position="6"/>
        <end position="23"/>
    </location>
</feature>
<name>A0A0K0ZZ28_STASC</name>
<feature type="transmembrane region" description="Helical" evidence="1">
    <location>
        <begin position="55"/>
        <end position="73"/>
    </location>
</feature>
<reference evidence="4" key="2">
    <citation type="submission" date="2018-06" db="EMBL/GenBank/DDBJ databases">
        <authorList>
            <consortium name="Pathogen Informatics"/>
            <person name="Doyle S."/>
        </authorList>
    </citation>
    <scope>NUCLEOTIDE SEQUENCE [LARGE SCALE GENOMIC DNA]</scope>
    <source>
        <strain evidence="4">NCTC12218</strain>
    </source>
</reference>
<evidence type="ECO:0000313" key="6">
    <source>
        <dbReference type="Proteomes" id="UP000572988"/>
    </source>
</evidence>
<reference evidence="3 6" key="1">
    <citation type="submission" date="2018-01" db="EMBL/GenBank/DDBJ databases">
        <title>Complete genome sequence of Staphylococcus Scheliferi isolated from human.</title>
        <authorList>
            <person name="Abouelkhair M.A."/>
            <person name="Bemis D.A."/>
            <person name="Kania S.A."/>
        </authorList>
    </citation>
    <scope>NUCLEOTIDE SEQUENCE [LARGE SCALE GENOMIC DNA]</scope>
    <source>
        <strain evidence="3 6">ATCC 43808</strain>
    </source>
</reference>
<evidence type="ECO:0000313" key="2">
    <source>
        <dbReference type="EMBL" id="CAD7359056.1"/>
    </source>
</evidence>
<dbReference type="EMBL" id="POVK01000051">
    <property type="protein sequence ID" value="NHA35026.1"/>
    <property type="molecule type" value="Genomic_DNA"/>
</dbReference>
<dbReference type="EMBL" id="LR962863">
    <property type="protein sequence ID" value="CAD7359056.1"/>
    <property type="molecule type" value="Genomic_DNA"/>
</dbReference>
<evidence type="ECO:0000313" key="4">
    <source>
        <dbReference type="EMBL" id="SUM87471.1"/>
    </source>
</evidence>
<dbReference type="AlphaFoldDB" id="A0A0K0ZZ28"/>
<dbReference type="Proteomes" id="UP000264146">
    <property type="component" value="Chromosome"/>
</dbReference>
<dbReference type="NCBIfam" id="NF038247">
    <property type="entry name" value="memb_stab_MspA"/>
    <property type="match status" value="1"/>
</dbReference>
<dbReference type="RefSeq" id="WP_016426343.1">
    <property type="nucleotide sequence ID" value="NZ_CABKRV010000002.1"/>
</dbReference>
<sequence>MLAYLILLPLMYLIVGYISIFKLQIAMPKILRAIMGILLIIVVATSLIYYPAQTWWLFVVLLLLIGNVEITAFKHSKGDEKGVQILNMMTLFILVIYIIIAFIFV</sequence>
<dbReference type="Proteomes" id="UP000572988">
    <property type="component" value="Unassembled WGS sequence"/>
</dbReference>
<keyword evidence="1" id="KW-0472">Membrane</keyword>
<proteinExistence type="predicted"/>
<reference evidence="2 5" key="3">
    <citation type="submission" date="2020-11" db="EMBL/GenBank/DDBJ databases">
        <authorList>
            <consortium name="Pathogen Informatics"/>
        </authorList>
    </citation>
    <scope>NUCLEOTIDE SEQUENCE [LARGE SCALE GENOMIC DNA]</scope>
    <source>
        <strain evidence="2 5">NCTC12218</strain>
    </source>
</reference>
<protein>
    <submittedName>
        <fullName evidence="4">Uncharacterized protein</fullName>
    </submittedName>
</protein>